<evidence type="ECO:0000256" key="5">
    <source>
        <dbReference type="PROSITE-ProRule" id="PRU00023"/>
    </source>
</evidence>
<dbReference type="InterPro" id="IPR036770">
    <property type="entry name" value="Ankyrin_rpt-contain_sf"/>
</dbReference>
<protein>
    <recommendedName>
        <fullName evidence="8">C3H1-type domain-containing protein</fullName>
    </recommendedName>
</protein>
<dbReference type="SMART" id="SM00356">
    <property type="entry name" value="ZnF_C3H1"/>
    <property type="match status" value="2"/>
</dbReference>
<accession>A0ABR2WP78</accession>
<dbReference type="PROSITE" id="PS50088">
    <property type="entry name" value="ANK_REPEAT"/>
    <property type="match status" value="1"/>
</dbReference>
<evidence type="ECO:0000256" key="6">
    <source>
        <dbReference type="PROSITE-ProRule" id="PRU00723"/>
    </source>
</evidence>
<dbReference type="SUPFAM" id="SSF90229">
    <property type="entry name" value="CCCH zinc finger"/>
    <property type="match status" value="2"/>
</dbReference>
<proteinExistence type="predicted"/>
<dbReference type="InterPro" id="IPR045072">
    <property type="entry name" value="MKRN-like"/>
</dbReference>
<evidence type="ECO:0000313" key="9">
    <source>
        <dbReference type="EMBL" id="KAK9763313.1"/>
    </source>
</evidence>
<reference evidence="9 10" key="1">
    <citation type="submission" date="2023-04" db="EMBL/GenBank/DDBJ databases">
        <title>Genome of Basidiobolus ranarum AG-B5.</title>
        <authorList>
            <person name="Stajich J.E."/>
            <person name="Carter-House D."/>
            <person name="Gryganskyi A."/>
        </authorList>
    </citation>
    <scope>NUCLEOTIDE SEQUENCE [LARGE SCALE GENOMIC DNA]</scope>
    <source>
        <strain evidence="9 10">AG-B5</strain>
    </source>
</reference>
<keyword evidence="10" id="KW-1185">Reference proteome</keyword>
<evidence type="ECO:0000256" key="4">
    <source>
        <dbReference type="ARBA" id="ARBA00022833"/>
    </source>
</evidence>
<dbReference type="Pfam" id="PF00023">
    <property type="entry name" value="Ank"/>
    <property type="match status" value="1"/>
</dbReference>
<keyword evidence="7" id="KW-0175">Coiled coil</keyword>
<keyword evidence="4 6" id="KW-0862">Zinc</keyword>
<dbReference type="SMART" id="SM00248">
    <property type="entry name" value="ANK"/>
    <property type="match status" value="1"/>
</dbReference>
<dbReference type="SUPFAM" id="SSF48403">
    <property type="entry name" value="Ankyrin repeat"/>
    <property type="match status" value="1"/>
</dbReference>
<comment type="caution">
    <text evidence="9">The sequence shown here is derived from an EMBL/GenBank/DDBJ whole genome shotgun (WGS) entry which is preliminary data.</text>
</comment>
<dbReference type="Pfam" id="PF18044">
    <property type="entry name" value="zf-CCCH_4"/>
    <property type="match status" value="2"/>
</dbReference>
<dbReference type="InterPro" id="IPR002110">
    <property type="entry name" value="Ankyrin_rpt"/>
</dbReference>
<dbReference type="PANTHER" id="PTHR11224">
    <property type="entry name" value="MAKORIN-RELATED"/>
    <property type="match status" value="1"/>
</dbReference>
<dbReference type="Gene3D" id="1.25.40.20">
    <property type="entry name" value="Ankyrin repeat-containing domain"/>
    <property type="match status" value="1"/>
</dbReference>
<feature type="coiled-coil region" evidence="7">
    <location>
        <begin position="8"/>
        <end position="35"/>
    </location>
</feature>
<sequence>MNEPTLCYVAGEGDLDRLRQELDQATCNLEVVDSQGLTALMIAAKENQLDCVRVLIHAGADPNAQNANGTASEYTAHPEILQILAEAKSGILSRSQSQNTSPSSLASGSPSPCRFFMKGYCRFGNKCRFSHQGLDQGHPELILNRPISIPICRYWLQGSCRFGNQCRYDHPMIPRPSIPTPLPYPIPMPYMAMPPPVGMDSFSNQEYDTNQFAYDNEIEERIENFGFTEDEVSTLLSYGVMPWESNAWEILAAIHN</sequence>
<feature type="domain" description="C3H1-type" evidence="8">
    <location>
        <begin position="146"/>
        <end position="173"/>
    </location>
</feature>
<feature type="zinc finger region" description="C3H1-type" evidence="6">
    <location>
        <begin position="146"/>
        <end position="173"/>
    </location>
</feature>
<evidence type="ECO:0000256" key="3">
    <source>
        <dbReference type="ARBA" id="ARBA00022771"/>
    </source>
</evidence>
<dbReference type="InterPro" id="IPR000571">
    <property type="entry name" value="Znf_CCCH"/>
</dbReference>
<dbReference type="EMBL" id="JASJQH010000674">
    <property type="protein sequence ID" value="KAK9763313.1"/>
    <property type="molecule type" value="Genomic_DNA"/>
</dbReference>
<dbReference type="PROSITE" id="PS50103">
    <property type="entry name" value="ZF_C3H1"/>
    <property type="match status" value="2"/>
</dbReference>
<dbReference type="PANTHER" id="PTHR11224:SF10">
    <property type="entry name" value="IP09428P-RELATED"/>
    <property type="match status" value="1"/>
</dbReference>
<name>A0ABR2WP78_9FUNG</name>
<evidence type="ECO:0000256" key="1">
    <source>
        <dbReference type="ARBA" id="ARBA00022723"/>
    </source>
</evidence>
<evidence type="ECO:0000256" key="2">
    <source>
        <dbReference type="ARBA" id="ARBA00022737"/>
    </source>
</evidence>
<dbReference type="Proteomes" id="UP001479436">
    <property type="component" value="Unassembled WGS sequence"/>
</dbReference>
<evidence type="ECO:0000256" key="7">
    <source>
        <dbReference type="SAM" id="Coils"/>
    </source>
</evidence>
<keyword evidence="5" id="KW-0040">ANK repeat</keyword>
<keyword evidence="2" id="KW-0677">Repeat</keyword>
<evidence type="ECO:0000259" key="8">
    <source>
        <dbReference type="PROSITE" id="PS50103"/>
    </source>
</evidence>
<keyword evidence="1 6" id="KW-0479">Metal-binding</keyword>
<feature type="repeat" description="ANK" evidence="5">
    <location>
        <begin position="35"/>
        <end position="67"/>
    </location>
</feature>
<dbReference type="Gene3D" id="4.10.1000.10">
    <property type="entry name" value="Zinc finger, CCCH-type"/>
    <property type="match status" value="2"/>
</dbReference>
<gene>
    <name evidence="9" type="ORF">K7432_010124</name>
</gene>
<feature type="zinc finger region" description="C3H1-type" evidence="6">
    <location>
        <begin position="107"/>
        <end position="134"/>
    </location>
</feature>
<dbReference type="InterPro" id="IPR036855">
    <property type="entry name" value="Znf_CCCH_sf"/>
</dbReference>
<feature type="domain" description="C3H1-type" evidence="8">
    <location>
        <begin position="107"/>
        <end position="134"/>
    </location>
</feature>
<dbReference type="PROSITE" id="PS50297">
    <property type="entry name" value="ANK_REP_REGION"/>
    <property type="match status" value="1"/>
</dbReference>
<keyword evidence="3 6" id="KW-0863">Zinc-finger</keyword>
<organism evidence="9 10">
    <name type="scientific">Basidiobolus ranarum</name>
    <dbReference type="NCBI Taxonomy" id="34480"/>
    <lineage>
        <taxon>Eukaryota</taxon>
        <taxon>Fungi</taxon>
        <taxon>Fungi incertae sedis</taxon>
        <taxon>Zoopagomycota</taxon>
        <taxon>Entomophthoromycotina</taxon>
        <taxon>Basidiobolomycetes</taxon>
        <taxon>Basidiobolales</taxon>
        <taxon>Basidiobolaceae</taxon>
        <taxon>Basidiobolus</taxon>
    </lineage>
</organism>
<dbReference type="InterPro" id="IPR041367">
    <property type="entry name" value="Znf-CCCH_4"/>
</dbReference>
<evidence type="ECO:0000313" key="10">
    <source>
        <dbReference type="Proteomes" id="UP001479436"/>
    </source>
</evidence>